<protein>
    <submittedName>
        <fullName evidence="2">Uncharacterized protein</fullName>
    </submittedName>
</protein>
<proteinExistence type="predicted"/>
<name>A0A1I3QIY2_9HYPH</name>
<reference evidence="3" key="1">
    <citation type="submission" date="2016-10" db="EMBL/GenBank/DDBJ databases">
        <authorList>
            <person name="Varghese N."/>
            <person name="Submissions S."/>
        </authorList>
    </citation>
    <scope>NUCLEOTIDE SEQUENCE [LARGE SCALE GENOMIC DNA]</scope>
    <source>
        <strain evidence="3">DSM 21857</strain>
    </source>
</reference>
<evidence type="ECO:0000256" key="1">
    <source>
        <dbReference type="SAM" id="SignalP"/>
    </source>
</evidence>
<dbReference type="OrthoDB" id="7870801at2"/>
<dbReference type="Proteomes" id="UP000242763">
    <property type="component" value="Unassembled WGS sequence"/>
</dbReference>
<feature type="signal peptide" evidence="1">
    <location>
        <begin position="1"/>
        <end position="20"/>
    </location>
</feature>
<keyword evidence="1" id="KW-0732">Signal</keyword>
<keyword evidence="3" id="KW-1185">Reference proteome</keyword>
<dbReference type="AlphaFoldDB" id="A0A1I3QIY2"/>
<gene>
    <name evidence="2" type="ORF">SAMN03080618_02661</name>
</gene>
<dbReference type="RefSeq" id="WP_091523179.1">
    <property type="nucleotide sequence ID" value="NZ_FORF01000015.1"/>
</dbReference>
<accession>A0A1I3QIY2</accession>
<evidence type="ECO:0000313" key="3">
    <source>
        <dbReference type="Proteomes" id="UP000242763"/>
    </source>
</evidence>
<dbReference type="EMBL" id="FORF01000015">
    <property type="protein sequence ID" value="SFJ33237.1"/>
    <property type="molecule type" value="Genomic_DNA"/>
</dbReference>
<dbReference type="STRING" id="1121003.SAMN03080618_02661"/>
<sequence length="103" mass="11930">MRRHVLLTAAMVCVATFAYAQGRRPDTRTMNCEEVQSMIAQRGAVVMSTGRHTYDRYVSDRFQCSFSSEVAVRTYVPALDRRSCPVRRCEMYDPEDRFGDFMN</sequence>
<evidence type="ECO:0000313" key="2">
    <source>
        <dbReference type="EMBL" id="SFJ33237.1"/>
    </source>
</evidence>
<feature type="chain" id="PRO_5017203311" evidence="1">
    <location>
        <begin position="21"/>
        <end position="103"/>
    </location>
</feature>
<organism evidence="2 3">
    <name type="scientific">Aquamicrobium aerolatum DSM 21857</name>
    <dbReference type="NCBI Taxonomy" id="1121003"/>
    <lineage>
        <taxon>Bacteria</taxon>
        <taxon>Pseudomonadati</taxon>
        <taxon>Pseudomonadota</taxon>
        <taxon>Alphaproteobacteria</taxon>
        <taxon>Hyphomicrobiales</taxon>
        <taxon>Phyllobacteriaceae</taxon>
        <taxon>Aerobium</taxon>
    </lineage>
</organism>